<reference evidence="1 2" key="1">
    <citation type="submission" date="2022-09" db="EMBL/GenBank/DDBJ databases">
        <title>Whole genome sequencing analysis of tet(X)-positive Empedobacter falsenii YWS9-3.</title>
        <authorList>
            <person name="Chen C."/>
            <person name="Lv Y.-L."/>
        </authorList>
    </citation>
    <scope>NUCLEOTIDE SEQUENCE [LARGE SCALE GENOMIC DNA]</scope>
    <source>
        <strain evidence="1 2">YWS9-3_T</strain>
    </source>
</reference>
<sequence length="211" mass="23378">MAQVGIGTSDPKTTLDVTAVNPTGNLETVEGILIPRVDRERAQSMRNIEKSTMIFVNNISTGTQENTAKNINAEGFYYFDGTVWVKLSSGNANPGFFYMPSIVLPTLPTDSRIVDTSNSSYTFDATTSVYTVKLHDLYKKQFTEPVTNSTTTTGLKDIVLKADNYEYFITHADKTVFTDIKVDDVGTLTYKVTPNSIIRNGTFMNIVLKVK</sequence>
<name>A0ABY8V743_9FLAO</name>
<evidence type="ECO:0000313" key="1">
    <source>
        <dbReference type="EMBL" id="WIH97490.1"/>
    </source>
</evidence>
<organism evidence="1 2">
    <name type="scientific">Empedobacter falsenii</name>
    <dbReference type="NCBI Taxonomy" id="343874"/>
    <lineage>
        <taxon>Bacteria</taxon>
        <taxon>Pseudomonadati</taxon>
        <taxon>Bacteroidota</taxon>
        <taxon>Flavobacteriia</taxon>
        <taxon>Flavobacteriales</taxon>
        <taxon>Weeksellaceae</taxon>
        <taxon>Empedobacter</taxon>
    </lineage>
</organism>
<dbReference type="EMBL" id="CP106831">
    <property type="protein sequence ID" value="WIH97490.1"/>
    <property type="molecule type" value="Genomic_DNA"/>
</dbReference>
<proteinExistence type="predicted"/>
<accession>A0ABY8V743</accession>
<protein>
    <submittedName>
        <fullName evidence="1">Uncharacterized protein</fullName>
    </submittedName>
</protein>
<evidence type="ECO:0000313" key="2">
    <source>
        <dbReference type="Proteomes" id="UP001223501"/>
    </source>
</evidence>
<dbReference type="RefSeq" id="WP_284583592.1">
    <property type="nucleotide sequence ID" value="NZ_CP106831.1"/>
</dbReference>
<dbReference type="Proteomes" id="UP001223501">
    <property type="component" value="Chromosome"/>
</dbReference>
<keyword evidence="2" id="KW-1185">Reference proteome</keyword>
<gene>
    <name evidence="1" type="ORF">OBA43_00745</name>
</gene>